<dbReference type="Gene3D" id="3.30.70.1990">
    <property type="match status" value="1"/>
</dbReference>
<dbReference type="PANTHER" id="PTHR42923:SF20">
    <property type="entry name" value="FLAVIN-CONTAINING AMINE OXIDASEDEHYDROGENASE"/>
    <property type="match status" value="1"/>
</dbReference>
<protein>
    <recommendedName>
        <fullName evidence="3">Amine oxidase domain-containing protein</fullName>
    </recommendedName>
</protein>
<dbReference type="GO" id="GO:0016491">
    <property type="term" value="F:oxidoreductase activity"/>
    <property type="evidence" value="ECO:0007669"/>
    <property type="project" value="TreeGrafter"/>
</dbReference>
<evidence type="ECO:0008006" key="3">
    <source>
        <dbReference type="Google" id="ProtNLM"/>
    </source>
</evidence>
<dbReference type="Gene3D" id="3.50.50.60">
    <property type="entry name" value="FAD/NAD(P)-binding domain"/>
    <property type="match status" value="1"/>
</dbReference>
<dbReference type="AlphaFoldDB" id="A0A4P2PVG9"/>
<evidence type="ECO:0000313" key="1">
    <source>
        <dbReference type="EMBL" id="AUX20436.1"/>
    </source>
</evidence>
<dbReference type="OrthoDB" id="20837at2"/>
<evidence type="ECO:0000313" key="2">
    <source>
        <dbReference type="Proteomes" id="UP000295781"/>
    </source>
</evidence>
<dbReference type="InterPro" id="IPR050464">
    <property type="entry name" value="Zeta_carotene_desat/Oxidored"/>
</dbReference>
<dbReference type="PRINTS" id="PR00419">
    <property type="entry name" value="ADXRDTASE"/>
</dbReference>
<organism evidence="1 2">
    <name type="scientific">Sorangium cellulosum</name>
    <name type="common">Polyangium cellulosum</name>
    <dbReference type="NCBI Taxonomy" id="56"/>
    <lineage>
        <taxon>Bacteria</taxon>
        <taxon>Pseudomonadati</taxon>
        <taxon>Myxococcota</taxon>
        <taxon>Polyangia</taxon>
        <taxon>Polyangiales</taxon>
        <taxon>Polyangiaceae</taxon>
        <taxon>Sorangium</taxon>
    </lineage>
</organism>
<dbReference type="Gene3D" id="1.10.405.20">
    <property type="match status" value="1"/>
</dbReference>
<gene>
    <name evidence="1" type="ORF">SOCEGT47_009050</name>
</gene>
<dbReference type="SUPFAM" id="SSF51905">
    <property type="entry name" value="FAD/NAD(P)-binding domain"/>
    <property type="match status" value="1"/>
</dbReference>
<dbReference type="EMBL" id="CP012670">
    <property type="protein sequence ID" value="AUX20436.1"/>
    <property type="molecule type" value="Genomic_DNA"/>
</dbReference>
<accession>A0A4P2PVG9</accession>
<dbReference type="PANTHER" id="PTHR42923">
    <property type="entry name" value="PROTOPORPHYRINOGEN OXIDASE"/>
    <property type="match status" value="1"/>
</dbReference>
<dbReference type="Proteomes" id="UP000295781">
    <property type="component" value="Chromosome"/>
</dbReference>
<proteinExistence type="predicted"/>
<dbReference type="InterPro" id="IPR036188">
    <property type="entry name" value="FAD/NAD-bd_sf"/>
</dbReference>
<reference evidence="1 2" key="1">
    <citation type="submission" date="2015-09" db="EMBL/GenBank/DDBJ databases">
        <title>Sorangium comparison.</title>
        <authorList>
            <person name="Zaburannyi N."/>
            <person name="Bunk B."/>
            <person name="Overmann J."/>
            <person name="Mueller R."/>
        </authorList>
    </citation>
    <scope>NUCLEOTIDE SEQUENCE [LARGE SCALE GENOMIC DNA]</scope>
    <source>
        <strain evidence="1 2">So ceGT47</strain>
    </source>
</reference>
<sequence length="447" mass="49375">MGNSEKQRIGIVGAGAAGLAAAWSLGRSGRFDVSVYEAAAHVGGVATTRGVSLPGRDAVRVNDQVLLGTPSYRNTARFFEEFGFSLSPTRLRVAMGTGEARWSTARATPFIARMRPEIRRFRRTLELVRRAPMPLFLAIPIDAVLRAGRFSADFRHRVLYPLMSLFFASGVDSARVPAAVVAGLFLDEDSRLFDLDAETFLAPSTPITFFPDLAEVYARVAAALNARVHTDAEVLSVVRSAQGVRIERRGGAPEELDAILIACSAERALPLLADASPLERLALRGVTYQDVTLVTHTDADYIRHHYGDDPGNGTQYYVRNAPHDMTRLEISINLGSCQPWLPEGAELSVFQTFDPLDTIRADKVLFTRRTRHNRATPGYFLRVLPLLRRIQGRRRTSFAGAYLMFNNHENAIVSGLAAADHLGAPYPFSEEPAARLQFERYRRAVYG</sequence>
<dbReference type="RefSeq" id="WP_129345597.1">
    <property type="nucleotide sequence ID" value="NZ_CP012670.1"/>
</dbReference>
<dbReference type="Pfam" id="PF13450">
    <property type="entry name" value="NAD_binding_8"/>
    <property type="match status" value="1"/>
</dbReference>
<name>A0A4P2PVG9_SORCE</name>